<evidence type="ECO:0000313" key="7">
    <source>
        <dbReference type="EMBL" id="SCF25342.1"/>
    </source>
</evidence>
<dbReference type="PANTHER" id="PTHR30055">
    <property type="entry name" value="HTH-TYPE TRANSCRIPTIONAL REGULATOR RUTR"/>
    <property type="match status" value="1"/>
</dbReference>
<accession>A0A1C4YX49</accession>
<dbReference type="Gene3D" id="1.10.357.10">
    <property type="entry name" value="Tetracycline Repressor, domain 2"/>
    <property type="match status" value="1"/>
</dbReference>
<evidence type="ECO:0000256" key="4">
    <source>
        <dbReference type="PROSITE-ProRule" id="PRU00335"/>
    </source>
</evidence>
<keyword evidence="3" id="KW-0804">Transcription</keyword>
<keyword evidence="8" id="KW-1185">Reference proteome</keyword>
<dbReference type="GO" id="GO:0003700">
    <property type="term" value="F:DNA-binding transcription factor activity"/>
    <property type="evidence" value="ECO:0007669"/>
    <property type="project" value="TreeGrafter"/>
</dbReference>
<dbReference type="PRINTS" id="PR00455">
    <property type="entry name" value="HTHTETR"/>
</dbReference>
<evidence type="ECO:0000256" key="5">
    <source>
        <dbReference type="SAM" id="MobiDB-lite"/>
    </source>
</evidence>
<proteinExistence type="predicted"/>
<dbReference type="InterPro" id="IPR001647">
    <property type="entry name" value="HTH_TetR"/>
</dbReference>
<dbReference type="Proteomes" id="UP000199629">
    <property type="component" value="Unassembled WGS sequence"/>
</dbReference>
<feature type="domain" description="HTH tetR-type" evidence="6">
    <location>
        <begin position="31"/>
        <end position="91"/>
    </location>
</feature>
<feature type="compositionally biased region" description="Low complexity" evidence="5">
    <location>
        <begin position="1"/>
        <end position="15"/>
    </location>
</feature>
<evidence type="ECO:0000256" key="3">
    <source>
        <dbReference type="ARBA" id="ARBA00023163"/>
    </source>
</evidence>
<dbReference type="InterPro" id="IPR040611">
    <property type="entry name" value="AlkX_C"/>
</dbReference>
<name>A0A1C4YX49_9ACTN</name>
<evidence type="ECO:0000256" key="1">
    <source>
        <dbReference type="ARBA" id="ARBA00023015"/>
    </source>
</evidence>
<dbReference type="InterPro" id="IPR009057">
    <property type="entry name" value="Homeodomain-like_sf"/>
</dbReference>
<evidence type="ECO:0000259" key="6">
    <source>
        <dbReference type="PROSITE" id="PS50977"/>
    </source>
</evidence>
<dbReference type="Pfam" id="PF00440">
    <property type="entry name" value="TetR_N"/>
    <property type="match status" value="1"/>
</dbReference>
<feature type="region of interest" description="Disordered" evidence="5">
    <location>
        <begin position="1"/>
        <end position="30"/>
    </location>
</feature>
<dbReference type="InterPro" id="IPR050109">
    <property type="entry name" value="HTH-type_TetR-like_transc_reg"/>
</dbReference>
<dbReference type="SUPFAM" id="SSF46689">
    <property type="entry name" value="Homeodomain-like"/>
    <property type="match status" value="1"/>
</dbReference>
<dbReference type="AlphaFoldDB" id="A0A1C4YX49"/>
<evidence type="ECO:0000256" key="2">
    <source>
        <dbReference type="ARBA" id="ARBA00023125"/>
    </source>
</evidence>
<evidence type="ECO:0000313" key="8">
    <source>
        <dbReference type="Proteomes" id="UP000199629"/>
    </source>
</evidence>
<dbReference type="PANTHER" id="PTHR30055:SF234">
    <property type="entry name" value="HTH-TYPE TRANSCRIPTIONAL REGULATOR BETI"/>
    <property type="match status" value="1"/>
</dbReference>
<sequence>MGELPADGSGSAHDGSGSRRGTGRTEPELSRRLRDAIVDAARARTIAAGWDGVRMGGVAQAAGVSRQTVYNEFGSKAGLAEALARREVDRFVGEVRAALDAHGDDVRAAAYAAIRHTLAAAADNPLVKAILTSARGGSDELLPYLTTRSELVLAESSAALLEWAGRHVPEADPAALAFAADTIVRLVVSHIVLPRSPVDETADQLSHLAVHLFHAATTRPAG</sequence>
<dbReference type="EMBL" id="FMCS01000010">
    <property type="protein sequence ID" value="SCF25342.1"/>
    <property type="molecule type" value="Genomic_DNA"/>
</dbReference>
<keyword evidence="2 4" id="KW-0238">DNA-binding</keyword>
<organism evidence="7 8">
    <name type="scientific">Micromonospora chaiyaphumensis</name>
    <dbReference type="NCBI Taxonomy" id="307119"/>
    <lineage>
        <taxon>Bacteria</taxon>
        <taxon>Bacillati</taxon>
        <taxon>Actinomycetota</taxon>
        <taxon>Actinomycetes</taxon>
        <taxon>Micromonosporales</taxon>
        <taxon>Micromonosporaceae</taxon>
        <taxon>Micromonospora</taxon>
    </lineage>
</organism>
<reference evidence="8" key="1">
    <citation type="submission" date="2016-06" db="EMBL/GenBank/DDBJ databases">
        <authorList>
            <person name="Varghese N."/>
            <person name="Submissions Spin"/>
        </authorList>
    </citation>
    <scope>NUCLEOTIDE SEQUENCE [LARGE SCALE GENOMIC DNA]</scope>
    <source>
        <strain evidence="8">DSM 45246</strain>
    </source>
</reference>
<protein>
    <submittedName>
        <fullName evidence="7">Transcriptional regulator, TetR family</fullName>
    </submittedName>
</protein>
<keyword evidence="1" id="KW-0805">Transcription regulation</keyword>
<gene>
    <name evidence="7" type="ORF">GA0070214_110141</name>
</gene>
<feature type="DNA-binding region" description="H-T-H motif" evidence="4">
    <location>
        <begin position="54"/>
        <end position="73"/>
    </location>
</feature>
<dbReference type="Pfam" id="PF18556">
    <property type="entry name" value="TetR_C_35"/>
    <property type="match status" value="1"/>
</dbReference>
<dbReference type="GO" id="GO:0000976">
    <property type="term" value="F:transcription cis-regulatory region binding"/>
    <property type="evidence" value="ECO:0007669"/>
    <property type="project" value="TreeGrafter"/>
</dbReference>
<dbReference type="PROSITE" id="PS50977">
    <property type="entry name" value="HTH_TETR_2"/>
    <property type="match status" value="1"/>
</dbReference>